<organism evidence="5">
    <name type="scientific">Arabidopsis lyrata subsp. lyrata</name>
    <name type="common">Lyre-leaved rock-cress</name>
    <dbReference type="NCBI Taxonomy" id="81972"/>
    <lineage>
        <taxon>Eukaryota</taxon>
        <taxon>Viridiplantae</taxon>
        <taxon>Streptophyta</taxon>
        <taxon>Embryophyta</taxon>
        <taxon>Tracheophyta</taxon>
        <taxon>Spermatophyta</taxon>
        <taxon>Magnoliopsida</taxon>
        <taxon>eudicotyledons</taxon>
        <taxon>Gunneridae</taxon>
        <taxon>Pentapetalae</taxon>
        <taxon>rosids</taxon>
        <taxon>malvids</taxon>
        <taxon>Brassicales</taxon>
        <taxon>Brassicaceae</taxon>
        <taxon>Camelineae</taxon>
        <taxon>Arabidopsis</taxon>
    </lineage>
</organism>
<keyword evidence="3" id="KW-0732">Signal</keyword>
<comment type="similarity">
    <text evidence="1 2">Belongs to the glycosyl hydrolase 1 family.</text>
</comment>
<dbReference type="GO" id="GO:0008422">
    <property type="term" value="F:beta-glucosidase activity"/>
    <property type="evidence" value="ECO:0007669"/>
    <property type="project" value="TreeGrafter"/>
</dbReference>
<dbReference type="GO" id="GO:0019762">
    <property type="term" value="P:glucosinolate catabolic process"/>
    <property type="evidence" value="ECO:0007669"/>
    <property type="project" value="TreeGrafter"/>
</dbReference>
<dbReference type="STRING" id="81972.D7MX36"/>
<dbReference type="AlphaFoldDB" id="D7MX36"/>
<dbReference type="EMBL" id="GL348912">
    <property type="protein sequence ID" value="EFH38895.1"/>
    <property type="molecule type" value="Genomic_DNA"/>
</dbReference>
<dbReference type="HOGENOM" id="CLU_001859_3_1_1"/>
<dbReference type="Gene3D" id="3.20.20.80">
    <property type="entry name" value="Glycosidases"/>
    <property type="match status" value="1"/>
</dbReference>
<sequence length="242" mass="27032">MALQKLPLMSIGLLLLLIIVGSPVNADGPVCPPTPSNKLSRAHFPEGFLFGTATAAYQEDVQLMKNLNTDAFRLSISWTRIFPRIIPFVTVFHWDTPQSLENEYGGFLSANIVKDFREYAEYVFQEYGGKVKHWITFNEPWVFAHAGYDVGKKAPGRCSPYAKERTVKGECLGGRSGYEAYLVSHNLLNAHAEAVEAFRQCEKCKGGKIGIAHSPAWFEPHDFKDAQNGATVDRALDFIMGW</sequence>
<dbReference type="GO" id="GO:0009651">
    <property type="term" value="P:response to salt stress"/>
    <property type="evidence" value="ECO:0007669"/>
    <property type="project" value="TreeGrafter"/>
</dbReference>
<dbReference type="PANTHER" id="PTHR10353:SF235">
    <property type="entry name" value="BETA-GLUCOSIDASE 24"/>
    <property type="match status" value="1"/>
</dbReference>
<dbReference type="Pfam" id="PF00232">
    <property type="entry name" value="Glyco_hydro_1"/>
    <property type="match status" value="2"/>
</dbReference>
<evidence type="ECO:0000313" key="5">
    <source>
        <dbReference type="Proteomes" id="UP000008694"/>
    </source>
</evidence>
<dbReference type="PANTHER" id="PTHR10353">
    <property type="entry name" value="GLYCOSYL HYDROLASE"/>
    <property type="match status" value="1"/>
</dbReference>
<accession>D7MX36</accession>
<feature type="signal peptide" evidence="3">
    <location>
        <begin position="1"/>
        <end position="26"/>
    </location>
</feature>
<gene>
    <name evidence="4" type="ORF">ARALYDRAFT_359476</name>
</gene>
<evidence type="ECO:0000313" key="4">
    <source>
        <dbReference type="EMBL" id="EFH38895.1"/>
    </source>
</evidence>
<dbReference type="Gramene" id="fgenesh1_pg.C_scaffold_275000001">
    <property type="protein sequence ID" value="fgenesh1_pg.C_scaffold_275000001"/>
    <property type="gene ID" value="fgenesh1_pg.C_scaffold_275000001"/>
</dbReference>
<reference evidence="5" key="1">
    <citation type="journal article" date="2011" name="Nat. Genet.">
        <title>The Arabidopsis lyrata genome sequence and the basis of rapid genome size change.</title>
        <authorList>
            <person name="Hu T.T."/>
            <person name="Pattyn P."/>
            <person name="Bakker E.G."/>
            <person name="Cao J."/>
            <person name="Cheng J.-F."/>
            <person name="Clark R.M."/>
            <person name="Fahlgren N."/>
            <person name="Fawcett J.A."/>
            <person name="Grimwood J."/>
            <person name="Gundlach H."/>
            <person name="Haberer G."/>
            <person name="Hollister J.D."/>
            <person name="Ossowski S."/>
            <person name="Ottilar R.P."/>
            <person name="Salamov A.A."/>
            <person name="Schneeberger K."/>
            <person name="Spannagl M."/>
            <person name="Wang X."/>
            <person name="Yang L."/>
            <person name="Nasrallah M.E."/>
            <person name="Bergelson J."/>
            <person name="Carrington J.C."/>
            <person name="Gaut B.S."/>
            <person name="Schmutz J."/>
            <person name="Mayer K.F.X."/>
            <person name="Van de Peer Y."/>
            <person name="Grigoriev I.V."/>
            <person name="Nordborg M."/>
            <person name="Weigel D."/>
            <person name="Guo Y.-L."/>
        </authorList>
    </citation>
    <scope>NUCLEOTIDE SEQUENCE [LARGE SCALE GENOMIC DNA]</scope>
    <source>
        <strain evidence="5">cv. MN47</strain>
    </source>
</reference>
<evidence type="ECO:0000256" key="1">
    <source>
        <dbReference type="ARBA" id="ARBA00010838"/>
    </source>
</evidence>
<protein>
    <recommendedName>
        <fullName evidence="6">Glycosyl hydrolase family 1 protein</fullName>
    </recommendedName>
</protein>
<proteinExistence type="inferred from homology"/>
<dbReference type="eggNOG" id="KOG0626">
    <property type="taxonomic scope" value="Eukaryota"/>
</dbReference>
<dbReference type="InterPro" id="IPR001360">
    <property type="entry name" value="Glyco_hydro_1"/>
</dbReference>
<name>D7MX36_ARALL</name>
<dbReference type="Proteomes" id="UP000008694">
    <property type="component" value="Unassembled WGS sequence"/>
</dbReference>
<evidence type="ECO:0000256" key="2">
    <source>
        <dbReference type="RuleBase" id="RU003690"/>
    </source>
</evidence>
<dbReference type="InterPro" id="IPR017853">
    <property type="entry name" value="GH"/>
</dbReference>
<keyword evidence="5" id="KW-1185">Reference proteome</keyword>
<evidence type="ECO:0008006" key="6">
    <source>
        <dbReference type="Google" id="ProtNLM"/>
    </source>
</evidence>
<evidence type="ECO:0000256" key="3">
    <source>
        <dbReference type="SAM" id="SignalP"/>
    </source>
</evidence>
<dbReference type="GO" id="GO:0005975">
    <property type="term" value="P:carbohydrate metabolic process"/>
    <property type="evidence" value="ECO:0007669"/>
    <property type="project" value="InterPro"/>
</dbReference>
<feature type="chain" id="PRO_5003104196" description="Glycosyl hydrolase family 1 protein" evidence="3">
    <location>
        <begin position="27"/>
        <end position="242"/>
    </location>
</feature>
<dbReference type="SUPFAM" id="SSF51445">
    <property type="entry name" value="(Trans)glycosidases"/>
    <property type="match status" value="1"/>
</dbReference>